<evidence type="ECO:0000313" key="9">
    <source>
        <dbReference type="EMBL" id="PJF30984.1"/>
    </source>
</evidence>
<feature type="domain" description="ABC transmembrane type-1" evidence="8">
    <location>
        <begin position="80"/>
        <end position="266"/>
    </location>
</feature>
<dbReference type="CDD" id="cd06261">
    <property type="entry name" value="TM_PBP2"/>
    <property type="match status" value="1"/>
</dbReference>
<comment type="subcellular location">
    <subcellularLocation>
        <location evidence="1 7">Cell membrane</location>
        <topology evidence="1 7">Multi-pass membrane protein</topology>
    </subcellularLocation>
</comment>
<feature type="transmembrane region" description="Helical" evidence="7">
    <location>
        <begin position="30"/>
        <end position="49"/>
    </location>
</feature>
<dbReference type="InterPro" id="IPR035906">
    <property type="entry name" value="MetI-like_sf"/>
</dbReference>
<organism evidence="9 10">
    <name type="scientific">Candidatus Thermofonsia Clade 1 bacterium</name>
    <dbReference type="NCBI Taxonomy" id="2364210"/>
    <lineage>
        <taxon>Bacteria</taxon>
        <taxon>Bacillati</taxon>
        <taxon>Chloroflexota</taxon>
        <taxon>Candidatus Thermofontia</taxon>
        <taxon>Candidatus Thermofonsia Clade 1</taxon>
    </lineage>
</organism>
<evidence type="ECO:0000256" key="2">
    <source>
        <dbReference type="ARBA" id="ARBA00022448"/>
    </source>
</evidence>
<dbReference type="GO" id="GO:0055085">
    <property type="term" value="P:transmembrane transport"/>
    <property type="evidence" value="ECO:0007669"/>
    <property type="project" value="InterPro"/>
</dbReference>
<dbReference type="PANTHER" id="PTHR30151">
    <property type="entry name" value="ALKANE SULFONATE ABC TRANSPORTER-RELATED, MEMBRANE SUBUNIT"/>
    <property type="match status" value="1"/>
</dbReference>
<dbReference type="EMBL" id="PGTK01000005">
    <property type="protein sequence ID" value="PJF30984.1"/>
    <property type="molecule type" value="Genomic_DNA"/>
</dbReference>
<reference evidence="9 10" key="1">
    <citation type="submission" date="2017-11" db="EMBL/GenBank/DDBJ databases">
        <title>Evolution of Phototrophy in the Chloroflexi Phylum Driven by Horizontal Gene Transfer.</title>
        <authorList>
            <person name="Ward L.M."/>
            <person name="Hemp J."/>
            <person name="Shih P.M."/>
            <person name="Mcglynn S.E."/>
            <person name="Fischer W."/>
        </authorList>
    </citation>
    <scope>NUCLEOTIDE SEQUENCE [LARGE SCALE GENOMIC DNA]</scope>
    <source>
        <strain evidence="9">CP2_2F</strain>
    </source>
</reference>
<dbReference type="Gene3D" id="1.10.3720.10">
    <property type="entry name" value="MetI-like"/>
    <property type="match status" value="1"/>
</dbReference>
<comment type="caution">
    <text evidence="9">The sequence shown here is derived from an EMBL/GenBank/DDBJ whole genome shotgun (WGS) entry which is preliminary data.</text>
</comment>
<evidence type="ECO:0000256" key="1">
    <source>
        <dbReference type="ARBA" id="ARBA00004651"/>
    </source>
</evidence>
<feature type="transmembrane region" description="Helical" evidence="7">
    <location>
        <begin position="242"/>
        <end position="265"/>
    </location>
</feature>
<keyword evidence="5 7" id="KW-1133">Transmembrane helix</keyword>
<dbReference type="SUPFAM" id="SSF161098">
    <property type="entry name" value="MetI-like"/>
    <property type="match status" value="1"/>
</dbReference>
<feature type="transmembrane region" description="Helical" evidence="7">
    <location>
        <begin position="91"/>
        <end position="110"/>
    </location>
</feature>
<protein>
    <submittedName>
        <fullName evidence="9">ABC transporter permease</fullName>
    </submittedName>
</protein>
<dbReference type="AlphaFoldDB" id="A0A2M8P0B3"/>
<evidence type="ECO:0000256" key="3">
    <source>
        <dbReference type="ARBA" id="ARBA00022475"/>
    </source>
</evidence>
<proteinExistence type="inferred from homology"/>
<feature type="transmembrane region" description="Helical" evidence="7">
    <location>
        <begin position="122"/>
        <end position="140"/>
    </location>
</feature>
<feature type="transmembrane region" description="Helical" evidence="7">
    <location>
        <begin position="212"/>
        <end position="236"/>
    </location>
</feature>
<keyword evidence="4 7" id="KW-0812">Transmembrane</keyword>
<evidence type="ECO:0000256" key="6">
    <source>
        <dbReference type="ARBA" id="ARBA00023136"/>
    </source>
</evidence>
<dbReference type="PROSITE" id="PS50928">
    <property type="entry name" value="ABC_TM1"/>
    <property type="match status" value="1"/>
</dbReference>
<evidence type="ECO:0000256" key="5">
    <source>
        <dbReference type="ARBA" id="ARBA00022989"/>
    </source>
</evidence>
<dbReference type="PANTHER" id="PTHR30151:SF20">
    <property type="entry name" value="ABC TRANSPORTER PERMEASE PROTEIN HI_0355-RELATED"/>
    <property type="match status" value="1"/>
</dbReference>
<evidence type="ECO:0000256" key="4">
    <source>
        <dbReference type="ARBA" id="ARBA00022692"/>
    </source>
</evidence>
<dbReference type="Pfam" id="PF00528">
    <property type="entry name" value="BPD_transp_1"/>
    <property type="match status" value="1"/>
</dbReference>
<dbReference type="InterPro" id="IPR000515">
    <property type="entry name" value="MetI-like"/>
</dbReference>
<accession>A0A2M8P0B3</accession>
<name>A0A2M8P0B3_9CHLR</name>
<keyword evidence="2 7" id="KW-0813">Transport</keyword>
<evidence type="ECO:0000256" key="7">
    <source>
        <dbReference type="RuleBase" id="RU363032"/>
    </source>
</evidence>
<feature type="transmembrane region" description="Helical" evidence="7">
    <location>
        <begin position="146"/>
        <end position="170"/>
    </location>
</feature>
<keyword evidence="6 7" id="KW-0472">Membrane</keyword>
<dbReference type="GO" id="GO:0005886">
    <property type="term" value="C:plasma membrane"/>
    <property type="evidence" value="ECO:0007669"/>
    <property type="project" value="UniProtKB-SubCell"/>
</dbReference>
<keyword evidence="3" id="KW-1003">Cell membrane</keyword>
<evidence type="ECO:0000313" key="10">
    <source>
        <dbReference type="Proteomes" id="UP000228921"/>
    </source>
</evidence>
<dbReference type="Proteomes" id="UP000228921">
    <property type="component" value="Unassembled WGS sequence"/>
</dbReference>
<gene>
    <name evidence="9" type="ORF">CUN51_05760</name>
</gene>
<sequence>MPMAQIASPSTQTIAPPRLSAPRLSFLRRLWQRLPAIMVAVALLALWHFQARDSASLAFVIATPEAVWQTFLQLLRNGTLLNHLGTTVLEVTLGLLMGVPSALLLGYLIARNRFAERTFAPYVIGFQAVPLIAIAPILITRLGGPGIASVSVVAALIVFFPMLMATLVGIRSVPSELHELFHALNASRWQTFYRLELPSAAPSLFGGLRVSVTLAVVGTVVGEGYGATAGLGFMIFSSRFMYNPAGVMVGVFTLTALALLLYEIVARLERRALRWRAPQA</sequence>
<evidence type="ECO:0000259" key="8">
    <source>
        <dbReference type="PROSITE" id="PS50928"/>
    </source>
</evidence>
<comment type="similarity">
    <text evidence="7">Belongs to the binding-protein-dependent transport system permease family.</text>
</comment>